<feature type="region of interest" description="Disordered" evidence="8">
    <location>
        <begin position="1"/>
        <end position="25"/>
    </location>
</feature>
<evidence type="ECO:0000256" key="1">
    <source>
        <dbReference type="ARBA" id="ARBA00012513"/>
    </source>
</evidence>
<dbReference type="Pfam" id="PF00069">
    <property type="entry name" value="Pkinase"/>
    <property type="match status" value="1"/>
</dbReference>
<feature type="region of interest" description="Disordered" evidence="8">
    <location>
        <begin position="355"/>
        <end position="413"/>
    </location>
</feature>
<dbReference type="InterPro" id="IPR002683">
    <property type="entry name" value="PsbP_C"/>
</dbReference>
<accession>A0A1C6UMT6</accession>
<sequence>MTQIPTWSGGPVSPPNGRATPGTTIGGRYSLRSAVGNGGMGTVWRATDTLLRRDVAVKEVVLPPGLAPSDRDAMYERTLREARAAAAIQHPAVVQVYDVVTEGGRPWIVMELLDARSLADMVIEDGPVAQRVVAKIGIALLGALEVAHAIGVLHRDVKPANVLICVDGRCVLTDFGVARMPTDVQLTTPGMVLGSPHFISPERAMGQEFGPPSDLFSLGVTLYTAVEGRPPFDRGDPIETMHAVVEDPPAPPQRSGPLTRVLMGLLEKDPARRLDVHTARAMLRELLAGPLTSTAAAVNSVTDPYSVVPVQRPVPAPPAAEPEQPKPSGQIGGRAMLGPDESLTDRLAALRRGERPAQAALPAGSAAAMEDTSADALSGPLHTPTGAMPAPGGAAPTGRTYGGPEATPRTGAADATQQLRTNAAGLVGFSGPTEATQRVSAGTPVFGAPPEATQRVSAGTPVFGAPPEATQQLGGTYGGGQWSVPGTGQPWTSPATVPGAGNAGGGLGGRVRATGDRLVGTVKGWPRKVQLAAAGGLAVLLLIGAVVLFTGGDDPAPTVPQAAPTSQAPAAGVPEMKEHTGKGVRVLVPQGWEIKSAGNWVDYVDPEDEGRKVRILVEDFRTNSMRWAEVAEDGLKNRSKSCAKPYAQLAMNEVQWVGMAAAEFEYTCGEGDTKRHGVWRGVVHEGKVYSFYLTSTDAKFDESKPIFDEMVKSFQLTDAG</sequence>
<protein>
    <recommendedName>
        <fullName evidence="1">non-specific serine/threonine protein kinase</fullName>
        <ecNumber evidence="1">2.7.11.1</ecNumber>
    </recommendedName>
</protein>
<dbReference type="OrthoDB" id="9762169at2"/>
<dbReference type="GO" id="GO:0019898">
    <property type="term" value="C:extrinsic component of membrane"/>
    <property type="evidence" value="ECO:0007669"/>
    <property type="project" value="InterPro"/>
</dbReference>
<feature type="region of interest" description="Disordered" evidence="8">
    <location>
        <begin position="309"/>
        <end position="339"/>
    </location>
</feature>
<dbReference type="Gene3D" id="3.40.1000.10">
    <property type="entry name" value="Mog1/PsbP, alpha/beta/alpha sandwich"/>
    <property type="match status" value="1"/>
</dbReference>
<evidence type="ECO:0000256" key="3">
    <source>
        <dbReference type="ARBA" id="ARBA00022679"/>
    </source>
</evidence>
<keyword evidence="2 10" id="KW-0723">Serine/threonine-protein kinase</keyword>
<evidence type="ECO:0000256" key="6">
    <source>
        <dbReference type="ARBA" id="ARBA00022840"/>
    </source>
</evidence>
<gene>
    <name evidence="10" type="ORF">GA0070606_2413</name>
</gene>
<dbReference type="EMBL" id="FMHZ01000002">
    <property type="protein sequence ID" value="SCL55268.1"/>
    <property type="molecule type" value="Genomic_DNA"/>
</dbReference>
<name>A0A1C6UMT6_9ACTN</name>
<dbReference type="InterPro" id="IPR008271">
    <property type="entry name" value="Ser/Thr_kinase_AS"/>
</dbReference>
<dbReference type="GO" id="GO:0004674">
    <property type="term" value="F:protein serine/threonine kinase activity"/>
    <property type="evidence" value="ECO:0007669"/>
    <property type="project" value="UniProtKB-KW"/>
</dbReference>
<dbReference type="Gene3D" id="3.30.200.20">
    <property type="entry name" value="Phosphorylase Kinase, domain 1"/>
    <property type="match status" value="1"/>
</dbReference>
<dbReference type="Pfam" id="PF01789">
    <property type="entry name" value="PsbP"/>
    <property type="match status" value="1"/>
</dbReference>
<keyword evidence="3" id="KW-0808">Transferase</keyword>
<dbReference type="GO" id="GO:0009654">
    <property type="term" value="C:photosystem II oxygen evolving complex"/>
    <property type="evidence" value="ECO:0007669"/>
    <property type="project" value="InterPro"/>
</dbReference>
<dbReference type="Gene3D" id="1.10.510.10">
    <property type="entry name" value="Transferase(Phosphotransferase) domain 1"/>
    <property type="match status" value="1"/>
</dbReference>
<dbReference type="EC" id="2.7.11.1" evidence="1"/>
<dbReference type="PANTHER" id="PTHR43289:SF6">
    <property type="entry name" value="SERINE_THREONINE-PROTEIN KINASE NEKL-3"/>
    <property type="match status" value="1"/>
</dbReference>
<dbReference type="SMART" id="SM00220">
    <property type="entry name" value="S_TKc"/>
    <property type="match status" value="1"/>
</dbReference>
<keyword evidence="4 7" id="KW-0547">Nucleotide-binding</keyword>
<keyword evidence="6 7" id="KW-0067">ATP-binding</keyword>
<dbReference type="PROSITE" id="PS00107">
    <property type="entry name" value="PROTEIN_KINASE_ATP"/>
    <property type="match status" value="1"/>
</dbReference>
<keyword evidence="5 10" id="KW-0418">Kinase</keyword>
<feature type="domain" description="Protein kinase" evidence="9">
    <location>
        <begin position="29"/>
        <end position="287"/>
    </location>
</feature>
<evidence type="ECO:0000256" key="8">
    <source>
        <dbReference type="SAM" id="MobiDB-lite"/>
    </source>
</evidence>
<dbReference type="STRING" id="47855.GA0070606_2413"/>
<proteinExistence type="predicted"/>
<keyword evidence="11" id="KW-1185">Reference proteome</keyword>
<dbReference type="GO" id="GO:0005509">
    <property type="term" value="F:calcium ion binding"/>
    <property type="evidence" value="ECO:0007669"/>
    <property type="project" value="InterPro"/>
</dbReference>
<dbReference type="InterPro" id="IPR000719">
    <property type="entry name" value="Prot_kinase_dom"/>
</dbReference>
<evidence type="ECO:0000313" key="11">
    <source>
        <dbReference type="Proteomes" id="UP000199001"/>
    </source>
</evidence>
<dbReference type="GO" id="GO:0005524">
    <property type="term" value="F:ATP binding"/>
    <property type="evidence" value="ECO:0007669"/>
    <property type="project" value="UniProtKB-UniRule"/>
</dbReference>
<reference evidence="11" key="1">
    <citation type="submission" date="2016-06" db="EMBL/GenBank/DDBJ databases">
        <authorList>
            <person name="Varghese N."/>
            <person name="Submissions Spin"/>
        </authorList>
    </citation>
    <scope>NUCLEOTIDE SEQUENCE [LARGE SCALE GENOMIC DNA]</scope>
    <source>
        <strain evidence="11">DSM 43903</strain>
    </source>
</reference>
<dbReference type="Proteomes" id="UP000199001">
    <property type="component" value="Unassembled WGS sequence"/>
</dbReference>
<feature type="compositionally biased region" description="Low complexity" evidence="8">
    <location>
        <begin position="383"/>
        <end position="404"/>
    </location>
</feature>
<evidence type="ECO:0000256" key="7">
    <source>
        <dbReference type="PROSITE-ProRule" id="PRU10141"/>
    </source>
</evidence>
<dbReference type="InterPro" id="IPR011009">
    <property type="entry name" value="Kinase-like_dom_sf"/>
</dbReference>
<dbReference type="SUPFAM" id="SSF56112">
    <property type="entry name" value="Protein kinase-like (PK-like)"/>
    <property type="match status" value="1"/>
</dbReference>
<feature type="binding site" evidence="7">
    <location>
        <position position="58"/>
    </location>
    <ligand>
        <name>ATP</name>
        <dbReference type="ChEBI" id="CHEBI:30616"/>
    </ligand>
</feature>
<dbReference type="PANTHER" id="PTHR43289">
    <property type="entry name" value="MITOGEN-ACTIVATED PROTEIN KINASE KINASE KINASE 20-RELATED"/>
    <property type="match status" value="1"/>
</dbReference>
<evidence type="ECO:0000256" key="4">
    <source>
        <dbReference type="ARBA" id="ARBA00022741"/>
    </source>
</evidence>
<evidence type="ECO:0000313" key="10">
    <source>
        <dbReference type="EMBL" id="SCL55268.1"/>
    </source>
</evidence>
<feature type="compositionally biased region" description="Low complexity" evidence="8">
    <location>
        <begin position="357"/>
        <end position="368"/>
    </location>
</feature>
<evidence type="ECO:0000256" key="5">
    <source>
        <dbReference type="ARBA" id="ARBA00022777"/>
    </source>
</evidence>
<dbReference type="AlphaFoldDB" id="A0A1C6UMT6"/>
<dbReference type="PROSITE" id="PS00108">
    <property type="entry name" value="PROTEIN_KINASE_ST"/>
    <property type="match status" value="1"/>
</dbReference>
<evidence type="ECO:0000259" key="9">
    <source>
        <dbReference type="PROSITE" id="PS50011"/>
    </source>
</evidence>
<dbReference type="GO" id="GO:0015979">
    <property type="term" value="P:photosynthesis"/>
    <property type="evidence" value="ECO:0007669"/>
    <property type="project" value="InterPro"/>
</dbReference>
<dbReference type="RefSeq" id="WP_091097980.1">
    <property type="nucleotide sequence ID" value="NZ_FMHZ01000002.1"/>
</dbReference>
<organism evidence="10 11">
    <name type="scientific">Micromonospora citrea</name>
    <dbReference type="NCBI Taxonomy" id="47855"/>
    <lineage>
        <taxon>Bacteria</taxon>
        <taxon>Bacillati</taxon>
        <taxon>Actinomycetota</taxon>
        <taxon>Actinomycetes</taxon>
        <taxon>Micromonosporales</taxon>
        <taxon>Micromonosporaceae</taxon>
        <taxon>Micromonospora</taxon>
    </lineage>
</organism>
<evidence type="ECO:0000256" key="2">
    <source>
        <dbReference type="ARBA" id="ARBA00022527"/>
    </source>
</evidence>
<dbReference type="PROSITE" id="PS50011">
    <property type="entry name" value="PROTEIN_KINASE_DOM"/>
    <property type="match status" value="1"/>
</dbReference>
<dbReference type="CDD" id="cd14014">
    <property type="entry name" value="STKc_PknB_like"/>
    <property type="match status" value="1"/>
</dbReference>
<dbReference type="InterPro" id="IPR017441">
    <property type="entry name" value="Protein_kinase_ATP_BS"/>
</dbReference>